<gene>
    <name evidence="5" type="ORF">DIABBA_LOCUS9084</name>
</gene>
<dbReference type="InterPro" id="IPR015421">
    <property type="entry name" value="PyrdxlP-dep_Trfase_major"/>
</dbReference>
<dbReference type="Proteomes" id="UP001153709">
    <property type="component" value="Chromosome 6"/>
</dbReference>
<dbReference type="AlphaFoldDB" id="A0A9N9T5L5"/>
<keyword evidence="3" id="KW-0663">Pyridoxal phosphate</keyword>
<dbReference type="GO" id="GO:0006545">
    <property type="term" value="P:glycine biosynthetic process"/>
    <property type="evidence" value="ECO:0007669"/>
    <property type="project" value="TreeGrafter"/>
</dbReference>
<dbReference type="Pfam" id="PF01212">
    <property type="entry name" value="Beta_elim_lyase"/>
    <property type="match status" value="2"/>
</dbReference>
<evidence type="ECO:0000256" key="3">
    <source>
        <dbReference type="ARBA" id="ARBA00022898"/>
    </source>
</evidence>
<dbReference type="SUPFAM" id="SSF53383">
    <property type="entry name" value="PLP-dependent transferases"/>
    <property type="match status" value="1"/>
</dbReference>
<evidence type="ECO:0000313" key="5">
    <source>
        <dbReference type="EMBL" id="CAG9835938.1"/>
    </source>
</evidence>
<dbReference type="GO" id="GO:0005829">
    <property type="term" value="C:cytosol"/>
    <property type="evidence" value="ECO:0007669"/>
    <property type="project" value="TreeGrafter"/>
</dbReference>
<comment type="cofactor">
    <cofactor evidence="1">
        <name>pyridoxal 5'-phosphate</name>
        <dbReference type="ChEBI" id="CHEBI:597326"/>
    </cofactor>
</comment>
<evidence type="ECO:0000313" key="6">
    <source>
        <dbReference type="Proteomes" id="UP001153709"/>
    </source>
</evidence>
<accession>A0A9N9T5L5</accession>
<evidence type="ECO:0000256" key="1">
    <source>
        <dbReference type="ARBA" id="ARBA00001933"/>
    </source>
</evidence>
<dbReference type="PANTHER" id="PTHR48097:SF9">
    <property type="entry name" value="L-THREONINE ALDOLASE"/>
    <property type="match status" value="1"/>
</dbReference>
<feature type="domain" description="Aromatic amino acid beta-eliminating lyase/threonine aldolase" evidence="4">
    <location>
        <begin position="150"/>
        <end position="219"/>
    </location>
</feature>
<reference evidence="5" key="1">
    <citation type="submission" date="2022-01" db="EMBL/GenBank/DDBJ databases">
        <authorList>
            <person name="King R."/>
        </authorList>
    </citation>
    <scope>NUCLEOTIDE SEQUENCE</scope>
</reference>
<sequence>MYEKIIKGDLEADVKIIDMRTDTISKPTPEMREAMYAAEVGDDVYGEDPTVTELERRSAELLGKEDALFVASGTMANLLASGAATDHAGIQTRCLKTKDEGTFDLDELREKIKKNVDIHETITSLIVVENTHNLCGGRDDVKNKKTLIATRARRIRKVLGGGWRQAGILAAAGLVALDTMIDRLKIDHDHAFKIARAVYELQSPMISVNLKTVETNIIMFKYNHPTRSYVEFIRRLAEVKDDDPVKVSVRIMGRGFIRLVTHWEHTDEDIDLAIKKILHVIKEFRKLDNKL</sequence>
<dbReference type="InterPro" id="IPR001597">
    <property type="entry name" value="ArAA_b-elim_lyase/Thr_aldolase"/>
</dbReference>
<dbReference type="EMBL" id="OU898281">
    <property type="protein sequence ID" value="CAG9835938.1"/>
    <property type="molecule type" value="Genomic_DNA"/>
</dbReference>
<proteinExistence type="inferred from homology"/>
<evidence type="ECO:0000256" key="2">
    <source>
        <dbReference type="ARBA" id="ARBA00006966"/>
    </source>
</evidence>
<dbReference type="InterPro" id="IPR015422">
    <property type="entry name" value="PyrdxlP-dep_Trfase_small"/>
</dbReference>
<comment type="similarity">
    <text evidence="2">Belongs to the threonine aldolase family.</text>
</comment>
<keyword evidence="6" id="KW-1185">Reference proteome</keyword>
<organism evidence="5 6">
    <name type="scientific">Diabrotica balteata</name>
    <name type="common">Banded cucumber beetle</name>
    <dbReference type="NCBI Taxonomy" id="107213"/>
    <lineage>
        <taxon>Eukaryota</taxon>
        <taxon>Metazoa</taxon>
        <taxon>Ecdysozoa</taxon>
        <taxon>Arthropoda</taxon>
        <taxon>Hexapoda</taxon>
        <taxon>Insecta</taxon>
        <taxon>Pterygota</taxon>
        <taxon>Neoptera</taxon>
        <taxon>Endopterygota</taxon>
        <taxon>Coleoptera</taxon>
        <taxon>Polyphaga</taxon>
        <taxon>Cucujiformia</taxon>
        <taxon>Chrysomeloidea</taxon>
        <taxon>Chrysomelidae</taxon>
        <taxon>Galerucinae</taxon>
        <taxon>Diabroticina</taxon>
        <taxon>Diabroticites</taxon>
        <taxon>Diabrotica</taxon>
    </lineage>
</organism>
<dbReference type="Gene3D" id="3.40.640.10">
    <property type="entry name" value="Type I PLP-dependent aspartate aminotransferase-like (Major domain)"/>
    <property type="match status" value="3"/>
</dbReference>
<name>A0A9N9T5L5_DIABA</name>
<protein>
    <recommendedName>
        <fullName evidence="4">Aromatic amino acid beta-eliminating lyase/threonine aldolase domain-containing protein</fullName>
    </recommendedName>
</protein>
<evidence type="ECO:0000259" key="4">
    <source>
        <dbReference type="Pfam" id="PF01212"/>
    </source>
</evidence>
<dbReference type="GO" id="GO:0008732">
    <property type="term" value="F:L-allo-threonine aldolase activity"/>
    <property type="evidence" value="ECO:0007669"/>
    <property type="project" value="TreeGrafter"/>
</dbReference>
<dbReference type="PANTHER" id="PTHR48097">
    <property type="entry name" value="L-THREONINE ALDOLASE-RELATED"/>
    <property type="match status" value="1"/>
</dbReference>
<dbReference type="GO" id="GO:0006567">
    <property type="term" value="P:L-threonine catabolic process"/>
    <property type="evidence" value="ECO:0007669"/>
    <property type="project" value="TreeGrafter"/>
</dbReference>
<dbReference type="Gene3D" id="3.90.1150.10">
    <property type="entry name" value="Aspartate Aminotransferase, domain 1"/>
    <property type="match status" value="1"/>
</dbReference>
<dbReference type="InterPro" id="IPR015424">
    <property type="entry name" value="PyrdxlP-dep_Trfase"/>
</dbReference>
<feature type="domain" description="Aromatic amino acid beta-eliminating lyase/threonine aldolase" evidence="4">
    <location>
        <begin position="18"/>
        <end position="84"/>
    </location>
</feature>